<sequence length="328" mass="36159">MKFAMFGAGRIARVHGQTLTEHPDVSLEFVIDPVAEAAESVAKEFGAQVTDAESVFANKDIDAVLICSSTDTHADLLEKSARAGKAIFCEKPVDLDTSRAKDVAQIIKECGVPCFIGFNRRFDPTFQSLWDQKKEGRIGNLEQLVITSRDPSPPPASYVKVSGGLFRDMMIHDLDMARWMLGEEPVEIFATGSCLVDPEIGEAGDVDSAHVIMKTASGKLCHINNSRRAAYGYDQRIEAFGEKGMLQAGNHRASEVRFVGDEGDTIEKPLFFFLERYMPAYRRELQEFVDTLLKGQEPTATIEDGVRALELADACVESMKTGKAVRLD</sequence>
<evidence type="ECO:0000259" key="4">
    <source>
        <dbReference type="Pfam" id="PF02894"/>
    </source>
</evidence>
<dbReference type="InterPro" id="IPR036291">
    <property type="entry name" value="NAD(P)-bd_dom_sf"/>
</dbReference>
<comment type="similarity">
    <text evidence="1">Belongs to the Gfo/Idh/MocA family.</text>
</comment>
<dbReference type="InterPro" id="IPR000683">
    <property type="entry name" value="Gfo/Idh/MocA-like_OxRdtase_N"/>
</dbReference>
<dbReference type="EC" id="1.1.1.18" evidence="5"/>
<feature type="domain" description="Gfo/Idh/MocA-like oxidoreductase C-terminal" evidence="4">
    <location>
        <begin position="134"/>
        <end position="326"/>
    </location>
</feature>
<dbReference type="Pfam" id="PF02894">
    <property type="entry name" value="GFO_IDH_MocA_C"/>
    <property type="match status" value="1"/>
</dbReference>
<dbReference type="Proteomes" id="UP001203338">
    <property type="component" value="Unassembled WGS sequence"/>
</dbReference>
<accession>A0ABT0PGM0</accession>
<dbReference type="Gene3D" id="3.40.50.720">
    <property type="entry name" value="NAD(P)-binding Rossmann-like Domain"/>
    <property type="match status" value="1"/>
</dbReference>
<dbReference type="SUPFAM" id="SSF51735">
    <property type="entry name" value="NAD(P)-binding Rossmann-fold domains"/>
    <property type="match status" value="1"/>
</dbReference>
<name>A0ABT0PGM0_9GAMM</name>
<protein>
    <submittedName>
        <fullName evidence="5">Inositol 2-dehydrogenase</fullName>
        <ecNumber evidence="5">1.1.1.18</ecNumber>
    </submittedName>
</protein>
<dbReference type="InterPro" id="IPR004104">
    <property type="entry name" value="Gfo/Idh/MocA-like_OxRdtase_C"/>
</dbReference>
<dbReference type="InterPro" id="IPR030827">
    <property type="entry name" value="Myo_inos_IolG"/>
</dbReference>
<reference evidence="5 6" key="1">
    <citation type="submission" date="2022-05" db="EMBL/GenBank/DDBJ databases">
        <authorList>
            <person name="Park J.-S."/>
        </authorList>
    </citation>
    <scope>NUCLEOTIDE SEQUENCE [LARGE SCALE GENOMIC DNA]</scope>
    <source>
        <strain evidence="5 6">2012CJ34-2</strain>
    </source>
</reference>
<evidence type="ECO:0000313" key="5">
    <source>
        <dbReference type="EMBL" id="MCL6269653.1"/>
    </source>
</evidence>
<evidence type="ECO:0000259" key="3">
    <source>
        <dbReference type="Pfam" id="PF01408"/>
    </source>
</evidence>
<dbReference type="Pfam" id="PF01408">
    <property type="entry name" value="GFO_IDH_MocA"/>
    <property type="match status" value="1"/>
</dbReference>
<gene>
    <name evidence="5" type="primary">iolG</name>
    <name evidence="5" type="ORF">M3P05_06825</name>
</gene>
<dbReference type="GO" id="GO:0050112">
    <property type="term" value="F:inositol 2-dehydrogenase (NAD+) activity"/>
    <property type="evidence" value="ECO:0007669"/>
    <property type="project" value="UniProtKB-EC"/>
</dbReference>
<keyword evidence="6" id="KW-1185">Reference proteome</keyword>
<dbReference type="PANTHER" id="PTHR42840:SF3">
    <property type="entry name" value="BINDING ROSSMANN FOLD OXIDOREDUCTASE, PUTATIVE (AFU_ORTHOLOGUE AFUA_2G10240)-RELATED"/>
    <property type="match status" value="1"/>
</dbReference>
<evidence type="ECO:0000256" key="1">
    <source>
        <dbReference type="ARBA" id="ARBA00010928"/>
    </source>
</evidence>
<keyword evidence="2 5" id="KW-0560">Oxidoreductase</keyword>
<proteinExistence type="inferred from homology"/>
<dbReference type="NCBIfam" id="TIGR04380">
    <property type="entry name" value="myo_inos_iolG"/>
    <property type="match status" value="1"/>
</dbReference>
<evidence type="ECO:0000256" key="2">
    <source>
        <dbReference type="ARBA" id="ARBA00023002"/>
    </source>
</evidence>
<evidence type="ECO:0000313" key="6">
    <source>
        <dbReference type="Proteomes" id="UP001203338"/>
    </source>
</evidence>
<dbReference type="PANTHER" id="PTHR42840">
    <property type="entry name" value="NAD(P)-BINDING ROSSMANN-FOLD SUPERFAMILY PROTEIN-RELATED"/>
    <property type="match status" value="1"/>
</dbReference>
<organism evidence="5 6">
    <name type="scientific">Parendozoicomonas callyspongiae</name>
    <dbReference type="NCBI Taxonomy" id="2942213"/>
    <lineage>
        <taxon>Bacteria</taxon>
        <taxon>Pseudomonadati</taxon>
        <taxon>Pseudomonadota</taxon>
        <taxon>Gammaproteobacteria</taxon>
        <taxon>Oceanospirillales</taxon>
        <taxon>Endozoicomonadaceae</taxon>
        <taxon>Parendozoicomonas</taxon>
    </lineage>
</organism>
<dbReference type="Gene3D" id="3.30.360.10">
    <property type="entry name" value="Dihydrodipicolinate Reductase, domain 2"/>
    <property type="match status" value="1"/>
</dbReference>
<comment type="caution">
    <text evidence="5">The sequence shown here is derived from an EMBL/GenBank/DDBJ whole genome shotgun (WGS) entry which is preliminary data.</text>
</comment>
<feature type="domain" description="Gfo/Idh/MocA-like oxidoreductase N-terminal" evidence="3">
    <location>
        <begin position="1"/>
        <end position="118"/>
    </location>
</feature>
<dbReference type="EMBL" id="JAMFLX010000007">
    <property type="protein sequence ID" value="MCL6269653.1"/>
    <property type="molecule type" value="Genomic_DNA"/>
</dbReference>
<dbReference type="SUPFAM" id="SSF55347">
    <property type="entry name" value="Glyceraldehyde-3-phosphate dehydrogenase-like, C-terminal domain"/>
    <property type="match status" value="1"/>
</dbReference>